<feature type="region of interest" description="Disordered" evidence="9">
    <location>
        <begin position="74"/>
        <end position="104"/>
    </location>
</feature>
<feature type="compositionally biased region" description="Polar residues" evidence="9">
    <location>
        <begin position="83"/>
        <end position="104"/>
    </location>
</feature>
<keyword evidence="6" id="KW-0804">Transcription</keyword>
<evidence type="ECO:0000256" key="2">
    <source>
        <dbReference type="ARBA" id="ARBA00022723"/>
    </source>
</evidence>
<keyword evidence="7" id="KW-0539">Nucleus</keyword>
<protein>
    <recommendedName>
        <fullName evidence="10">C2H2-type domain-containing protein</fullName>
    </recommendedName>
</protein>
<name>W9CJV3_SCLBF</name>
<evidence type="ECO:0000313" key="12">
    <source>
        <dbReference type="Proteomes" id="UP000019487"/>
    </source>
</evidence>
<evidence type="ECO:0000259" key="10">
    <source>
        <dbReference type="PROSITE" id="PS50157"/>
    </source>
</evidence>
<dbReference type="PROSITE" id="PS00028">
    <property type="entry name" value="ZINC_FINGER_C2H2_1"/>
    <property type="match status" value="1"/>
</dbReference>
<keyword evidence="2" id="KW-0479">Metal-binding</keyword>
<dbReference type="SUPFAM" id="SSF57667">
    <property type="entry name" value="beta-beta-alpha zinc fingers"/>
    <property type="match status" value="1"/>
</dbReference>
<dbReference type="Gene3D" id="3.30.160.60">
    <property type="entry name" value="Classic Zinc Finger"/>
    <property type="match status" value="2"/>
</dbReference>
<evidence type="ECO:0000256" key="8">
    <source>
        <dbReference type="PROSITE-ProRule" id="PRU00042"/>
    </source>
</evidence>
<organism evidence="11 12">
    <name type="scientific">Sclerotinia borealis (strain F-4128)</name>
    <dbReference type="NCBI Taxonomy" id="1432307"/>
    <lineage>
        <taxon>Eukaryota</taxon>
        <taxon>Fungi</taxon>
        <taxon>Dikarya</taxon>
        <taxon>Ascomycota</taxon>
        <taxon>Pezizomycotina</taxon>
        <taxon>Leotiomycetes</taxon>
        <taxon>Helotiales</taxon>
        <taxon>Sclerotiniaceae</taxon>
        <taxon>Sclerotinia</taxon>
    </lineage>
</organism>
<dbReference type="GO" id="GO:0008270">
    <property type="term" value="F:zinc ion binding"/>
    <property type="evidence" value="ECO:0007669"/>
    <property type="project" value="UniProtKB-KW"/>
</dbReference>
<dbReference type="InterPro" id="IPR013087">
    <property type="entry name" value="Znf_C2H2_type"/>
</dbReference>
<dbReference type="HOGENOM" id="CLU_787538_0_0_1"/>
<dbReference type="OrthoDB" id="6365676at2759"/>
<dbReference type="STRING" id="1432307.W9CJV3"/>
<dbReference type="GO" id="GO:0005634">
    <property type="term" value="C:nucleus"/>
    <property type="evidence" value="ECO:0007669"/>
    <property type="project" value="UniProtKB-SubCell"/>
</dbReference>
<evidence type="ECO:0000256" key="9">
    <source>
        <dbReference type="SAM" id="MobiDB-lite"/>
    </source>
</evidence>
<dbReference type="SMART" id="SM00355">
    <property type="entry name" value="ZnF_C2H2"/>
    <property type="match status" value="2"/>
</dbReference>
<keyword evidence="12" id="KW-1185">Reference proteome</keyword>
<dbReference type="GO" id="GO:0006357">
    <property type="term" value="P:regulation of transcription by RNA polymerase II"/>
    <property type="evidence" value="ECO:0007669"/>
    <property type="project" value="TreeGrafter"/>
</dbReference>
<evidence type="ECO:0000256" key="5">
    <source>
        <dbReference type="ARBA" id="ARBA00023015"/>
    </source>
</evidence>
<evidence type="ECO:0000313" key="11">
    <source>
        <dbReference type="EMBL" id="ESZ97072.1"/>
    </source>
</evidence>
<evidence type="ECO:0000256" key="4">
    <source>
        <dbReference type="ARBA" id="ARBA00022833"/>
    </source>
</evidence>
<feature type="domain" description="C2H2-type" evidence="10">
    <location>
        <begin position="224"/>
        <end position="253"/>
    </location>
</feature>
<evidence type="ECO:0000256" key="1">
    <source>
        <dbReference type="ARBA" id="ARBA00004123"/>
    </source>
</evidence>
<dbReference type="AlphaFoldDB" id="W9CJV3"/>
<proteinExistence type="predicted"/>
<dbReference type="PANTHER" id="PTHR46179">
    <property type="entry name" value="ZINC FINGER PROTEIN"/>
    <property type="match status" value="1"/>
</dbReference>
<feature type="domain" description="C2H2-type" evidence="10">
    <location>
        <begin position="191"/>
        <end position="223"/>
    </location>
</feature>
<evidence type="ECO:0000256" key="3">
    <source>
        <dbReference type="ARBA" id="ARBA00022771"/>
    </source>
</evidence>
<dbReference type="InterPro" id="IPR051061">
    <property type="entry name" value="Zinc_finger_trans_reg"/>
</dbReference>
<keyword evidence="4" id="KW-0862">Zinc</keyword>
<sequence>MSPLQRPLLQGRDSSGNEVSLLNITQETEASPYPVSQAQPEQSLPSFLHFEKGRPMFVLGGPRAAPPMVRINSNISTTSTTSAPSLLRSNSSNSYGTNEAQSPITPTFTPTGNAHGRSYFFPQQYENENPYFEHNSMGEFQPNSSLASITQMAMQSNNMQQYPEQQHSIQHLFHGGPHHGVTNPVPAKKRYSCKYKVEYQCDRTFTTSGHASRHLKIHTAEKMIPCIFPNCEKKFTRKDNMKQHLETHSRPRSKGNPLLTKPARVQKNNKSKLRIAFPSQMLASVIAPLNLRDHEHQLQYQYQIQPHGYQLQPQEHQLQHHPSAGMAQPLPSNHQAGLPILTRREGPTSNLDLLADAALN</sequence>
<feature type="region of interest" description="Disordered" evidence="9">
    <location>
        <begin position="314"/>
        <end position="346"/>
    </location>
</feature>
<comment type="caution">
    <text evidence="11">The sequence shown here is derived from an EMBL/GenBank/DDBJ whole genome shotgun (WGS) entry which is preliminary data.</text>
</comment>
<evidence type="ECO:0000256" key="6">
    <source>
        <dbReference type="ARBA" id="ARBA00023163"/>
    </source>
</evidence>
<accession>W9CJV3</accession>
<keyword evidence="3 8" id="KW-0863">Zinc-finger</keyword>
<dbReference type="PROSITE" id="PS50157">
    <property type="entry name" value="ZINC_FINGER_C2H2_2"/>
    <property type="match status" value="2"/>
</dbReference>
<feature type="region of interest" description="Disordered" evidence="9">
    <location>
        <begin position="241"/>
        <end position="266"/>
    </location>
</feature>
<gene>
    <name evidence="11" type="ORF">SBOR_2563</name>
</gene>
<keyword evidence="5" id="KW-0805">Transcription regulation</keyword>
<reference evidence="11 12" key="1">
    <citation type="journal article" date="2014" name="Genome Announc.">
        <title>Draft genome sequence of Sclerotinia borealis, a psychrophilic plant pathogenic fungus.</title>
        <authorList>
            <person name="Mardanov A.V."/>
            <person name="Beletsky A.V."/>
            <person name="Kadnikov V.V."/>
            <person name="Ignatov A.N."/>
            <person name="Ravin N.V."/>
        </authorList>
    </citation>
    <scope>NUCLEOTIDE SEQUENCE [LARGE SCALE GENOMIC DNA]</scope>
    <source>
        <strain evidence="12">F-4157</strain>
    </source>
</reference>
<dbReference type="PANTHER" id="PTHR46179:SF13">
    <property type="entry name" value="C2H2-TYPE DOMAIN-CONTAINING PROTEIN"/>
    <property type="match status" value="1"/>
</dbReference>
<dbReference type="InterPro" id="IPR036236">
    <property type="entry name" value="Znf_C2H2_sf"/>
</dbReference>
<dbReference type="EMBL" id="AYSA01000104">
    <property type="protein sequence ID" value="ESZ97072.1"/>
    <property type="molecule type" value="Genomic_DNA"/>
</dbReference>
<evidence type="ECO:0000256" key="7">
    <source>
        <dbReference type="ARBA" id="ARBA00023242"/>
    </source>
</evidence>
<dbReference type="Proteomes" id="UP000019487">
    <property type="component" value="Unassembled WGS sequence"/>
</dbReference>
<comment type="subcellular location">
    <subcellularLocation>
        <location evidence="1">Nucleus</location>
    </subcellularLocation>
</comment>